<keyword evidence="3" id="KW-0813">Transport</keyword>
<keyword evidence="7" id="KW-0998">Cell outer membrane</keyword>
<evidence type="ECO:0000256" key="2">
    <source>
        <dbReference type="ARBA" id="ARBA00007613"/>
    </source>
</evidence>
<name>J1I989_9BACT</name>
<dbReference type="PANTHER" id="PTHR30026:SF20">
    <property type="entry name" value="OUTER MEMBRANE PROTEIN TOLC"/>
    <property type="match status" value="1"/>
</dbReference>
<dbReference type="Pfam" id="PF02321">
    <property type="entry name" value="OEP"/>
    <property type="match status" value="2"/>
</dbReference>
<evidence type="ECO:0000256" key="4">
    <source>
        <dbReference type="ARBA" id="ARBA00022452"/>
    </source>
</evidence>
<dbReference type="GO" id="GO:0015562">
    <property type="term" value="F:efflux transmembrane transporter activity"/>
    <property type="evidence" value="ECO:0007669"/>
    <property type="project" value="InterPro"/>
</dbReference>
<evidence type="ECO:0000256" key="1">
    <source>
        <dbReference type="ARBA" id="ARBA00004442"/>
    </source>
</evidence>
<dbReference type="Gene3D" id="1.20.1600.10">
    <property type="entry name" value="Outer membrane efflux proteins (OEP)"/>
    <property type="match status" value="1"/>
</dbReference>
<comment type="similarity">
    <text evidence="2">Belongs to the outer membrane factor (OMF) (TC 1.B.17) family.</text>
</comment>
<keyword evidence="5" id="KW-0812">Transmembrane</keyword>
<organism evidence="8 9">
    <name type="scientific">Saprospira grandis DSM 2844</name>
    <dbReference type="NCBI Taxonomy" id="694433"/>
    <lineage>
        <taxon>Bacteria</taxon>
        <taxon>Pseudomonadati</taxon>
        <taxon>Bacteroidota</taxon>
        <taxon>Saprospiria</taxon>
        <taxon>Saprospirales</taxon>
        <taxon>Saprospiraceae</taxon>
        <taxon>Saprospira</taxon>
    </lineage>
</organism>
<keyword evidence="4" id="KW-1134">Transmembrane beta strand</keyword>
<evidence type="ECO:0000256" key="5">
    <source>
        <dbReference type="ARBA" id="ARBA00022692"/>
    </source>
</evidence>
<dbReference type="GO" id="GO:0015288">
    <property type="term" value="F:porin activity"/>
    <property type="evidence" value="ECO:0007669"/>
    <property type="project" value="TreeGrafter"/>
</dbReference>
<evidence type="ECO:0000313" key="8">
    <source>
        <dbReference type="EMBL" id="EJF55028.1"/>
    </source>
</evidence>
<accession>J1I989</accession>
<evidence type="ECO:0000256" key="6">
    <source>
        <dbReference type="ARBA" id="ARBA00023136"/>
    </source>
</evidence>
<sequence>MNSFKGPKAYFVITNSLNVKVYLTAALVFISALGLEAQQILSLEDAIQKALEQSYTAKIAATNQKIAAVQNHWGEAGRYPQITASLSNANSYSNIQNPTSFLSGAQLLGTGGTAAVDLQWALYQGGRIRLTKDRLGLEEELAKSEANRSLENISQQVAKAYFNAQIQQERLKSQQELLALSQDKISYIEARREYGQATEFDLLQIRDAYLNDSIQWMLQRTTFQNAQQNLALAMGQDWASAKEIVLPSELSYELPTYTFDSLLEVALQANREIASERIRQQTSAIDISIQEAALLPTVSLGANISEQLNLTQINGKQPQISDDWQGGTTLSGALNINLSYNIYNGGKQKRAIELAKLRQEISRLSILQLEQQLGQNLKTVLALYENQRQTYALSQQLLANSSRNLEIASERFKANTLNFFDYRTIQINYINAYNNVQNAFLSAKQTEFDLLLLSGQLLR</sequence>
<dbReference type="SUPFAM" id="SSF56954">
    <property type="entry name" value="Outer membrane efflux proteins (OEP)"/>
    <property type="match status" value="1"/>
</dbReference>
<evidence type="ECO:0000313" key="9">
    <source>
        <dbReference type="Proteomes" id="UP000005113"/>
    </source>
</evidence>
<protein>
    <submittedName>
        <fullName evidence="8">Outer membrane protein</fullName>
    </submittedName>
</protein>
<gene>
    <name evidence="8" type="ORF">SapgrDRAFT_3388</name>
</gene>
<dbReference type="RefSeq" id="WP_002661029.1">
    <property type="nucleotide sequence ID" value="NZ_JH719942.1"/>
</dbReference>
<comment type="subcellular location">
    <subcellularLocation>
        <location evidence="1">Cell outer membrane</location>
    </subcellularLocation>
</comment>
<keyword evidence="6" id="KW-0472">Membrane</keyword>
<dbReference type="InterPro" id="IPR003423">
    <property type="entry name" value="OMP_efflux"/>
</dbReference>
<evidence type="ECO:0000256" key="7">
    <source>
        <dbReference type="ARBA" id="ARBA00023237"/>
    </source>
</evidence>
<dbReference type="GO" id="GO:0009279">
    <property type="term" value="C:cell outer membrane"/>
    <property type="evidence" value="ECO:0007669"/>
    <property type="project" value="UniProtKB-SubCell"/>
</dbReference>
<dbReference type="HOGENOM" id="CLU_012817_10_5_10"/>
<dbReference type="AlphaFoldDB" id="J1I989"/>
<dbReference type="PANTHER" id="PTHR30026">
    <property type="entry name" value="OUTER MEMBRANE PROTEIN TOLC"/>
    <property type="match status" value="1"/>
</dbReference>
<dbReference type="InterPro" id="IPR051906">
    <property type="entry name" value="TolC-like"/>
</dbReference>
<reference evidence="9" key="1">
    <citation type="journal article" date="2012" name="Stand. Genomic Sci.">
        <title>Permanent draft genome sequence of the gliding predator Saprospira grandis strain Sa g1 (= HR1).</title>
        <authorList>
            <person name="Mavromatis K."/>
            <person name="Chertkov O."/>
            <person name="Lapidus A."/>
            <person name="Nolan M."/>
            <person name="Lucas S."/>
            <person name="Tice H."/>
            <person name="Del Rio T.G."/>
            <person name="Cheng J.F."/>
            <person name="Han C."/>
            <person name="Tapia R."/>
            <person name="Bruce D."/>
            <person name="Goodwin L.A."/>
            <person name="Pitluck S."/>
            <person name="Huntemann M."/>
            <person name="Liolios K."/>
            <person name="Pagani I."/>
            <person name="Ivanova N."/>
            <person name="Mikhailova N."/>
            <person name="Pati A."/>
            <person name="Chen A."/>
            <person name="Palaniappan K."/>
            <person name="Land M."/>
            <person name="Brambilla E.M."/>
            <person name="Rohde M."/>
            <person name="Spring S."/>
            <person name="Goker M."/>
            <person name="Detter J.C."/>
            <person name="Bristow J."/>
            <person name="Eisen J.A."/>
            <person name="Markowitz V."/>
            <person name="Hugenholtz P."/>
            <person name="Kyrpides N.C."/>
            <person name="Klenk H.P."/>
            <person name="Woyke T."/>
        </authorList>
    </citation>
    <scope>NUCLEOTIDE SEQUENCE [LARGE SCALE GENOMIC DNA]</scope>
    <source>
        <strain evidence="9">DSM 2844</strain>
    </source>
</reference>
<proteinExistence type="inferred from homology"/>
<dbReference type="Proteomes" id="UP000005113">
    <property type="component" value="Unassembled WGS sequence"/>
</dbReference>
<dbReference type="EMBL" id="JH719942">
    <property type="protein sequence ID" value="EJF55028.1"/>
    <property type="molecule type" value="Genomic_DNA"/>
</dbReference>
<evidence type="ECO:0000256" key="3">
    <source>
        <dbReference type="ARBA" id="ARBA00022448"/>
    </source>
</evidence>
<dbReference type="GO" id="GO:1990281">
    <property type="term" value="C:efflux pump complex"/>
    <property type="evidence" value="ECO:0007669"/>
    <property type="project" value="TreeGrafter"/>
</dbReference>